<organism evidence="2 3">
    <name type="scientific">Ziziphus jujuba</name>
    <name type="common">Chinese jujube</name>
    <name type="synonym">Ziziphus sativa</name>
    <dbReference type="NCBI Taxonomy" id="326968"/>
    <lineage>
        <taxon>Eukaryota</taxon>
        <taxon>Viridiplantae</taxon>
        <taxon>Streptophyta</taxon>
        <taxon>Embryophyta</taxon>
        <taxon>Tracheophyta</taxon>
        <taxon>Spermatophyta</taxon>
        <taxon>Magnoliopsida</taxon>
        <taxon>eudicotyledons</taxon>
        <taxon>Gunneridae</taxon>
        <taxon>Pentapetalae</taxon>
        <taxon>rosids</taxon>
        <taxon>fabids</taxon>
        <taxon>Rosales</taxon>
        <taxon>Rhamnaceae</taxon>
        <taxon>Paliureae</taxon>
        <taxon>Ziziphus</taxon>
    </lineage>
</organism>
<gene>
    <name evidence="3" type="primary">LOC112493060</name>
</gene>
<dbReference type="RefSeq" id="XP_024933659.2">
    <property type="nucleotide sequence ID" value="XM_025077891.3"/>
</dbReference>
<feature type="transmembrane region" description="Helical" evidence="1">
    <location>
        <begin position="79"/>
        <end position="97"/>
    </location>
</feature>
<accession>A0A6P6GHT5</accession>
<evidence type="ECO:0000313" key="3">
    <source>
        <dbReference type="RefSeq" id="XP_024933659.2"/>
    </source>
</evidence>
<dbReference type="AlphaFoldDB" id="A0A6P6GHT5"/>
<name>A0A6P6GHT5_ZIZJJ</name>
<keyword evidence="2" id="KW-1185">Reference proteome</keyword>
<proteinExistence type="predicted"/>
<keyword evidence="1" id="KW-0472">Membrane</keyword>
<keyword evidence="1" id="KW-1133">Transmembrane helix</keyword>
<dbReference type="InParanoid" id="A0A6P6GHT5"/>
<sequence length="209" mass="25019">MKNIQNLRNLYCTDSEPTRIYTKNPFPSMPLIPQHPIFLELLKLSATLCTLFIFCPFLFLVLVLIFFSIFLILPFVYSIIWAVFLWKILFMYPIRFFEMKLMKLLISRKPNKCDTVISKNEEEEEDVDDYEVFEVLKEKQESVELDPMEFPSFYETDDDEGKGINENNKLCSKEEDSWHILVPKSMKIEEYKPFYEILTFWKRKEKGDA</sequence>
<evidence type="ECO:0000256" key="1">
    <source>
        <dbReference type="SAM" id="Phobius"/>
    </source>
</evidence>
<keyword evidence="1" id="KW-0812">Transmembrane</keyword>
<reference evidence="3" key="1">
    <citation type="submission" date="2025-08" db="UniProtKB">
        <authorList>
            <consortium name="RefSeq"/>
        </authorList>
    </citation>
    <scope>IDENTIFICATION</scope>
    <source>
        <tissue evidence="3">Seedling</tissue>
    </source>
</reference>
<dbReference type="KEGG" id="zju:112493060"/>
<evidence type="ECO:0000313" key="2">
    <source>
        <dbReference type="Proteomes" id="UP001652623"/>
    </source>
</evidence>
<protein>
    <submittedName>
        <fullName evidence="3">Uncharacterized protein LOC112493060</fullName>
    </submittedName>
</protein>
<dbReference type="GeneID" id="112493060"/>
<dbReference type="Proteomes" id="UP001652623">
    <property type="component" value="Chromosome 12"/>
</dbReference>
<feature type="transmembrane region" description="Helical" evidence="1">
    <location>
        <begin position="48"/>
        <end position="73"/>
    </location>
</feature>